<feature type="compositionally biased region" description="Pro residues" evidence="5">
    <location>
        <begin position="563"/>
        <end position="572"/>
    </location>
</feature>
<feature type="region of interest" description="Disordered" evidence="5">
    <location>
        <begin position="597"/>
        <end position="629"/>
    </location>
</feature>
<gene>
    <name evidence="8" type="ORF">JKF63_07351</name>
</gene>
<evidence type="ECO:0000256" key="3">
    <source>
        <dbReference type="ARBA" id="ARBA00022801"/>
    </source>
</evidence>
<dbReference type="PROSITE" id="PS50056">
    <property type="entry name" value="TYR_PHOSPHATASE_2"/>
    <property type="match status" value="1"/>
</dbReference>
<dbReference type="KEGG" id="phet:94293367"/>
<evidence type="ECO:0000259" key="6">
    <source>
        <dbReference type="PROSITE" id="PS50054"/>
    </source>
</evidence>
<keyword evidence="3" id="KW-0378">Hydrolase</keyword>
<feature type="region of interest" description="Disordered" evidence="5">
    <location>
        <begin position="500"/>
        <end position="574"/>
    </location>
</feature>
<feature type="region of interest" description="Disordered" evidence="5">
    <location>
        <begin position="1"/>
        <end position="106"/>
    </location>
</feature>
<feature type="region of interest" description="Disordered" evidence="5">
    <location>
        <begin position="653"/>
        <end position="864"/>
    </location>
</feature>
<dbReference type="PROSITE" id="PS00383">
    <property type="entry name" value="TYR_PHOSPHATASE_1"/>
    <property type="match status" value="1"/>
</dbReference>
<feature type="domain" description="Tyrosine-protein phosphatase" evidence="6">
    <location>
        <begin position="312"/>
        <end position="461"/>
    </location>
</feature>
<proteinExistence type="inferred from homology"/>
<dbReference type="Proteomes" id="UP000674318">
    <property type="component" value="Unassembled WGS sequence"/>
</dbReference>
<dbReference type="AlphaFoldDB" id="A0A836LL00"/>
<name>A0A836LL00_9TRYP</name>
<evidence type="ECO:0000313" key="9">
    <source>
        <dbReference type="Proteomes" id="UP000674318"/>
    </source>
</evidence>
<dbReference type="Gene3D" id="3.90.190.10">
    <property type="entry name" value="Protein tyrosine phosphatase superfamily"/>
    <property type="match status" value="1"/>
</dbReference>
<sequence>MASPSPEEPSATLSPQLHSPHSPHNEDRASAFGGGLEGYSSTHARFSAQSQPQTPLQPTPQLSAKVCDEGLPDADGSAVKRWNQKSSKSSSPCAETPSGRHLLPYVHSSEPSAPLLSAAKDARLASRQHFEETYTSLCASETGGESGGPQKKELRLEECTTNNPPDYPPVYALSAVTTVSAETGCTDGHNSSFLTSSSRDNFDALGTSFDRRTIPSAPSTIVIPDSTVSQLTIRSDSVPVTSLSVAYNESSVGSRSAATTVEGNGSLSGSRLSKYKRRLQDLTAPAFDLKVVQEAQNSFLDEVLPCNAAQSYPMTVVNSLLAVGSWRDASDMALLKAHRIRYVLNVAKEVAPMEDADRIAQRNDIVSEWIPMSDSHTQDVSEHFLKAFRFIERARNDHSRVLVHCRRGISRSAAIVVAYLMASEHRSYEDALRFVTERRSCVSLNLAFHECLSEFTPTDDFFHGRSPQEEEVEEQPSAGFPPSTSSPNCCLLPSLLGVAPRTGSTQSSHSSHSSQSPPPHPMVDQLQGTPPPLSGCHCVSNRSTSSRTSSKVHGAPSQSLGPQAPPHLPGQPSPLFLASKPTKECDPTIFTAALTSSTATSAKSTAKHEASAFDEPLEQQHQQEGFPGHPVPRPFAALSTAKRFWAWPTETPATPHVKRAEDGATPWRGFETADSLEDDESGEDAAEEPGSPLGVGGRRALPQINLTQTSGSSSSARYREHPTRRYSDERDEPTTTTTTPTTTVVTTTVTDTLTHPDRRSATDFDTAANKEPGGGEEPSSSGSVNTIESHSHHHHHHHHHHSPRAPVHGRSAFDDLSDDDDDDGGVPEPATREGGRSLQRTCSRKKERSQGVFRSTEQRAGLCE</sequence>
<dbReference type="SUPFAM" id="SSF52799">
    <property type="entry name" value="(Phosphotyrosine protein) phosphatases II"/>
    <property type="match status" value="1"/>
</dbReference>
<evidence type="ECO:0000259" key="7">
    <source>
        <dbReference type="PROSITE" id="PS50056"/>
    </source>
</evidence>
<dbReference type="InterPro" id="IPR000340">
    <property type="entry name" value="Dual-sp_phosphatase_cat-dom"/>
</dbReference>
<evidence type="ECO:0000256" key="2">
    <source>
        <dbReference type="ARBA" id="ARBA00013064"/>
    </source>
</evidence>
<dbReference type="PANTHER" id="PTHR10159">
    <property type="entry name" value="DUAL SPECIFICITY PROTEIN PHOSPHATASE"/>
    <property type="match status" value="1"/>
</dbReference>
<dbReference type="InterPro" id="IPR016130">
    <property type="entry name" value="Tyr_Pase_AS"/>
</dbReference>
<dbReference type="InterPro" id="IPR000387">
    <property type="entry name" value="Tyr_Pase_dom"/>
</dbReference>
<dbReference type="GO" id="GO:0033550">
    <property type="term" value="F:MAP kinase tyrosine phosphatase activity"/>
    <property type="evidence" value="ECO:0007669"/>
    <property type="project" value="TreeGrafter"/>
</dbReference>
<dbReference type="Pfam" id="PF00782">
    <property type="entry name" value="DSPc"/>
    <property type="match status" value="1"/>
</dbReference>
<feature type="compositionally biased region" description="Acidic residues" evidence="5">
    <location>
        <begin position="815"/>
        <end position="825"/>
    </location>
</feature>
<dbReference type="RefSeq" id="XP_067759600.1">
    <property type="nucleotide sequence ID" value="XM_067903290.1"/>
</dbReference>
<dbReference type="PANTHER" id="PTHR10159:SF532">
    <property type="entry name" value="SPECIFICITY PROTEIN PHOSPHATASE, PUTATIVE-RELATED"/>
    <property type="match status" value="1"/>
</dbReference>
<feature type="compositionally biased region" description="Basic and acidic residues" evidence="5">
    <location>
        <begin position="717"/>
        <end position="728"/>
    </location>
</feature>
<dbReference type="PROSITE" id="PS50054">
    <property type="entry name" value="TYR_PHOSPHATASE_DUAL"/>
    <property type="match status" value="1"/>
</dbReference>
<keyword evidence="4" id="KW-0904">Protein phosphatase</keyword>
<feature type="compositionally biased region" description="Low complexity" evidence="5">
    <location>
        <begin position="540"/>
        <end position="549"/>
    </location>
</feature>
<protein>
    <recommendedName>
        <fullName evidence="2">protein-tyrosine-phosphatase</fullName>
        <ecNumber evidence="2">3.1.3.48</ecNumber>
    </recommendedName>
</protein>
<evidence type="ECO:0000256" key="1">
    <source>
        <dbReference type="ARBA" id="ARBA00008601"/>
    </source>
</evidence>
<dbReference type="EMBL" id="JAFJZO010000005">
    <property type="protein sequence ID" value="KAG5511388.1"/>
    <property type="molecule type" value="Genomic_DNA"/>
</dbReference>
<dbReference type="EC" id="3.1.3.48" evidence="2"/>
<feature type="compositionally biased region" description="Polar residues" evidence="5">
    <location>
        <begin position="84"/>
        <end position="93"/>
    </location>
</feature>
<dbReference type="CDD" id="cd14498">
    <property type="entry name" value="DSP"/>
    <property type="match status" value="1"/>
</dbReference>
<feature type="compositionally biased region" description="Polar residues" evidence="5">
    <location>
        <begin position="704"/>
        <end position="716"/>
    </location>
</feature>
<comment type="similarity">
    <text evidence="1">Belongs to the protein-tyrosine phosphatase family. Non-receptor class dual specificity subfamily.</text>
</comment>
<feature type="compositionally biased region" description="Polar residues" evidence="5">
    <location>
        <begin position="39"/>
        <end position="48"/>
    </location>
</feature>
<dbReference type="GO" id="GO:0005737">
    <property type="term" value="C:cytoplasm"/>
    <property type="evidence" value="ECO:0007669"/>
    <property type="project" value="TreeGrafter"/>
</dbReference>
<dbReference type="GO" id="GO:0043409">
    <property type="term" value="P:negative regulation of MAPK cascade"/>
    <property type="evidence" value="ECO:0007669"/>
    <property type="project" value="TreeGrafter"/>
</dbReference>
<evidence type="ECO:0000256" key="4">
    <source>
        <dbReference type="ARBA" id="ARBA00022912"/>
    </source>
</evidence>
<feature type="compositionally biased region" description="Acidic residues" evidence="5">
    <location>
        <begin position="674"/>
        <end position="687"/>
    </location>
</feature>
<dbReference type="InterPro" id="IPR029021">
    <property type="entry name" value="Prot-tyrosine_phosphatase-like"/>
</dbReference>
<dbReference type="OrthoDB" id="273181at2759"/>
<dbReference type="GeneID" id="94293367"/>
<feature type="compositionally biased region" description="Low complexity" evidence="5">
    <location>
        <begin position="734"/>
        <end position="753"/>
    </location>
</feature>
<dbReference type="GO" id="GO:0008330">
    <property type="term" value="F:protein tyrosine/threonine phosphatase activity"/>
    <property type="evidence" value="ECO:0007669"/>
    <property type="project" value="TreeGrafter"/>
</dbReference>
<feature type="domain" description="Tyrosine specific protein phosphatases" evidence="7">
    <location>
        <begin position="382"/>
        <end position="439"/>
    </location>
</feature>
<dbReference type="InterPro" id="IPR020422">
    <property type="entry name" value="TYR_PHOSPHATASE_DUAL_dom"/>
</dbReference>
<organism evidence="8 9">
    <name type="scientific">Porcisia hertigi</name>
    <dbReference type="NCBI Taxonomy" id="2761500"/>
    <lineage>
        <taxon>Eukaryota</taxon>
        <taxon>Discoba</taxon>
        <taxon>Euglenozoa</taxon>
        <taxon>Kinetoplastea</taxon>
        <taxon>Metakinetoplastina</taxon>
        <taxon>Trypanosomatida</taxon>
        <taxon>Trypanosomatidae</taxon>
        <taxon>Leishmaniinae</taxon>
        <taxon>Porcisia</taxon>
    </lineage>
</organism>
<comment type="caution">
    <text evidence="8">The sequence shown here is derived from an EMBL/GenBank/DDBJ whole genome shotgun (WGS) entry which is preliminary data.</text>
</comment>
<feature type="compositionally biased region" description="Low complexity" evidence="5">
    <location>
        <begin position="506"/>
        <end position="515"/>
    </location>
</feature>
<dbReference type="SMART" id="SM00195">
    <property type="entry name" value="DSPc"/>
    <property type="match status" value="1"/>
</dbReference>
<evidence type="ECO:0000313" key="8">
    <source>
        <dbReference type="EMBL" id="KAG5511388.1"/>
    </source>
</evidence>
<dbReference type="GO" id="GO:0017017">
    <property type="term" value="F:MAP kinase tyrosine/serine/threonine phosphatase activity"/>
    <property type="evidence" value="ECO:0007669"/>
    <property type="project" value="TreeGrafter"/>
</dbReference>
<evidence type="ECO:0000256" key="5">
    <source>
        <dbReference type="SAM" id="MobiDB-lite"/>
    </source>
</evidence>
<keyword evidence="9" id="KW-1185">Reference proteome</keyword>
<accession>A0A836LL00</accession>
<reference evidence="8 9" key="1">
    <citation type="submission" date="2021-02" db="EMBL/GenBank/DDBJ databases">
        <title>Porcisia hertigi Genome sequencing and assembly.</title>
        <authorList>
            <person name="Almutairi H."/>
            <person name="Gatherer D."/>
        </authorList>
    </citation>
    <scope>NUCLEOTIDE SEQUENCE [LARGE SCALE GENOMIC DNA]</scope>
    <source>
        <strain evidence="8 9">C119</strain>
    </source>
</reference>
<feature type="compositionally biased region" description="Basic residues" evidence="5">
    <location>
        <begin position="791"/>
        <end position="803"/>
    </location>
</feature>
<feature type="region of interest" description="Disordered" evidence="5">
    <location>
        <begin position="460"/>
        <end position="485"/>
    </location>
</feature>
<feature type="compositionally biased region" description="Low complexity" evidence="5">
    <location>
        <begin position="49"/>
        <end position="63"/>
    </location>
</feature>